<feature type="transmembrane region" description="Helical" evidence="1">
    <location>
        <begin position="74"/>
        <end position="96"/>
    </location>
</feature>
<name>A0A6V8L621_9ACTN</name>
<comment type="caution">
    <text evidence="2">The sequence shown here is derived from an EMBL/GenBank/DDBJ whole genome shotgun (WGS) entry which is preliminary data.</text>
</comment>
<protein>
    <submittedName>
        <fullName evidence="2">Uncharacterized protein</fullName>
    </submittedName>
</protein>
<keyword evidence="1" id="KW-1133">Transmembrane helix</keyword>
<gene>
    <name evidence="2" type="ORF">Prum_037110</name>
</gene>
<feature type="transmembrane region" description="Helical" evidence="1">
    <location>
        <begin position="296"/>
        <end position="314"/>
    </location>
</feature>
<evidence type="ECO:0000313" key="3">
    <source>
        <dbReference type="Proteomes" id="UP000482960"/>
    </source>
</evidence>
<feature type="transmembrane region" description="Helical" evidence="1">
    <location>
        <begin position="266"/>
        <end position="284"/>
    </location>
</feature>
<evidence type="ECO:0000313" key="2">
    <source>
        <dbReference type="EMBL" id="GFJ90069.1"/>
    </source>
</evidence>
<proteinExistence type="predicted"/>
<keyword evidence="1" id="KW-0812">Transmembrane</keyword>
<keyword evidence="1" id="KW-0472">Membrane</keyword>
<feature type="transmembrane region" description="Helical" evidence="1">
    <location>
        <begin position="137"/>
        <end position="157"/>
    </location>
</feature>
<feature type="transmembrane region" description="Helical" evidence="1">
    <location>
        <begin position="241"/>
        <end position="259"/>
    </location>
</feature>
<feature type="transmembrane region" description="Helical" evidence="1">
    <location>
        <begin position="108"/>
        <end position="130"/>
    </location>
</feature>
<feature type="transmembrane region" description="Helical" evidence="1">
    <location>
        <begin position="218"/>
        <end position="235"/>
    </location>
</feature>
<feature type="transmembrane region" description="Helical" evidence="1">
    <location>
        <begin position="184"/>
        <end position="206"/>
    </location>
</feature>
<dbReference type="RefSeq" id="WP_173077497.1">
    <property type="nucleotide sequence ID" value="NZ_BAABJB010000009.1"/>
</dbReference>
<sequence length="322" mass="34468">MSHALEARYRRLLRAYPADYRSERGAEMIGTLMEAAGPDQRRPTAREAVALIVRGLQVRAGGNRRRSQAQTWLGALRLAVLLLLTYATAAALARAGAVVTDTIADGELGFIGNLGKPLALLLAVAALLAVARGRYAWGLLATAGATFVVLGVEILSYNTDVDFVAGEFTYTVNRWSPSWIVDGLPMSLILPEAWSLPVAALLTVPLLRWKVAAAGRPLAWLLAVPAAVVLLPTAYAVTTGLQPWATFAVMAGFLVWVAVDARGTLAGAALVLPLVLVPLNFYLWPSWVRTDELINASFWSYLAGMVALVAAGAVRARQQARI</sequence>
<keyword evidence="3" id="KW-1185">Reference proteome</keyword>
<reference evidence="2 3" key="1">
    <citation type="submission" date="2020-03" db="EMBL/GenBank/DDBJ databases">
        <title>Whole genome shotgun sequence of Phytohabitans rumicis NBRC 108638.</title>
        <authorList>
            <person name="Komaki H."/>
            <person name="Tamura T."/>
        </authorList>
    </citation>
    <scope>NUCLEOTIDE SEQUENCE [LARGE SCALE GENOMIC DNA]</scope>
    <source>
        <strain evidence="2 3">NBRC 108638</strain>
    </source>
</reference>
<evidence type="ECO:0000256" key="1">
    <source>
        <dbReference type="SAM" id="Phobius"/>
    </source>
</evidence>
<reference evidence="2 3" key="2">
    <citation type="submission" date="2020-03" db="EMBL/GenBank/DDBJ databases">
        <authorList>
            <person name="Ichikawa N."/>
            <person name="Kimura A."/>
            <person name="Kitahashi Y."/>
            <person name="Uohara A."/>
        </authorList>
    </citation>
    <scope>NUCLEOTIDE SEQUENCE [LARGE SCALE GENOMIC DNA]</scope>
    <source>
        <strain evidence="2 3">NBRC 108638</strain>
    </source>
</reference>
<dbReference type="AlphaFoldDB" id="A0A6V8L621"/>
<dbReference type="Proteomes" id="UP000482960">
    <property type="component" value="Unassembled WGS sequence"/>
</dbReference>
<organism evidence="2 3">
    <name type="scientific">Phytohabitans rumicis</name>
    <dbReference type="NCBI Taxonomy" id="1076125"/>
    <lineage>
        <taxon>Bacteria</taxon>
        <taxon>Bacillati</taxon>
        <taxon>Actinomycetota</taxon>
        <taxon>Actinomycetes</taxon>
        <taxon>Micromonosporales</taxon>
        <taxon>Micromonosporaceae</taxon>
    </lineage>
</organism>
<accession>A0A6V8L621</accession>
<dbReference type="EMBL" id="BLPG01000001">
    <property type="protein sequence ID" value="GFJ90069.1"/>
    <property type="molecule type" value="Genomic_DNA"/>
</dbReference>